<feature type="compositionally biased region" description="Pro residues" evidence="1">
    <location>
        <begin position="32"/>
        <end position="45"/>
    </location>
</feature>
<dbReference type="STRING" id="1149755.A0A2J6RE82"/>
<gene>
    <name evidence="3" type="ORF">L207DRAFT_532411</name>
</gene>
<dbReference type="Proteomes" id="UP000235786">
    <property type="component" value="Unassembled WGS sequence"/>
</dbReference>
<dbReference type="EMBL" id="KZ613950">
    <property type="protein sequence ID" value="PMD36824.1"/>
    <property type="molecule type" value="Genomic_DNA"/>
</dbReference>
<sequence>MSTKLSLRERLKSHRSKRAGNPEEQNSRHPPDGPTTPPTQVPPSIVPFTDAQPGHTGVGPQAKEPLQATEFVVQQTQAISTSQRLWNEAYESLENDNETSELVRAYVKTLTTVLTAEKAPDTSKLRDPIERQIYRKKLVKDGQAKVSTAPRIINTVGNVAQFIPSAKGIIDLAIQNIQQAALPRVAICIGLQILLNPPKATKSNLTGINYVVSRMYWYCALTEHLLHKDNIKIRSLSDQFCISWRWQSRCSTMLF</sequence>
<feature type="compositionally biased region" description="Basic and acidic residues" evidence="1">
    <location>
        <begin position="1"/>
        <end position="10"/>
    </location>
</feature>
<feature type="region of interest" description="Disordered" evidence="1">
    <location>
        <begin position="1"/>
        <end position="62"/>
    </location>
</feature>
<accession>A0A2J6RE82</accession>
<proteinExistence type="predicted"/>
<dbReference type="InterPro" id="IPR031359">
    <property type="entry name" value="NACHT_N"/>
</dbReference>
<dbReference type="AlphaFoldDB" id="A0A2J6RE82"/>
<organism evidence="3 4">
    <name type="scientific">Hyaloscypha variabilis (strain UAMH 11265 / GT02V1 / F)</name>
    <name type="common">Meliniomyces variabilis</name>
    <dbReference type="NCBI Taxonomy" id="1149755"/>
    <lineage>
        <taxon>Eukaryota</taxon>
        <taxon>Fungi</taxon>
        <taxon>Dikarya</taxon>
        <taxon>Ascomycota</taxon>
        <taxon>Pezizomycotina</taxon>
        <taxon>Leotiomycetes</taxon>
        <taxon>Helotiales</taxon>
        <taxon>Hyaloscyphaceae</taxon>
        <taxon>Hyaloscypha</taxon>
        <taxon>Hyaloscypha variabilis</taxon>
    </lineage>
</organism>
<reference evidence="3 4" key="1">
    <citation type="submission" date="2016-04" db="EMBL/GenBank/DDBJ databases">
        <title>A degradative enzymes factory behind the ericoid mycorrhizal symbiosis.</title>
        <authorList>
            <consortium name="DOE Joint Genome Institute"/>
            <person name="Martino E."/>
            <person name="Morin E."/>
            <person name="Grelet G."/>
            <person name="Kuo A."/>
            <person name="Kohler A."/>
            <person name="Daghino S."/>
            <person name="Barry K."/>
            <person name="Choi C."/>
            <person name="Cichocki N."/>
            <person name="Clum A."/>
            <person name="Copeland A."/>
            <person name="Hainaut M."/>
            <person name="Haridas S."/>
            <person name="Labutti K."/>
            <person name="Lindquist E."/>
            <person name="Lipzen A."/>
            <person name="Khouja H.-R."/>
            <person name="Murat C."/>
            <person name="Ohm R."/>
            <person name="Olson A."/>
            <person name="Spatafora J."/>
            <person name="Veneault-Fourrey C."/>
            <person name="Henrissat B."/>
            <person name="Grigoriev I."/>
            <person name="Martin F."/>
            <person name="Perotto S."/>
        </authorList>
    </citation>
    <scope>NUCLEOTIDE SEQUENCE [LARGE SCALE GENOMIC DNA]</scope>
    <source>
        <strain evidence="3 4">F</strain>
    </source>
</reference>
<keyword evidence="4" id="KW-1185">Reference proteome</keyword>
<evidence type="ECO:0000259" key="2">
    <source>
        <dbReference type="Pfam" id="PF17100"/>
    </source>
</evidence>
<evidence type="ECO:0000313" key="4">
    <source>
        <dbReference type="Proteomes" id="UP000235786"/>
    </source>
</evidence>
<evidence type="ECO:0000256" key="1">
    <source>
        <dbReference type="SAM" id="MobiDB-lite"/>
    </source>
</evidence>
<dbReference type="OrthoDB" id="3555601at2759"/>
<protein>
    <recommendedName>
        <fullName evidence="2">NWD NACHT-NTPase N-terminal domain-containing protein</fullName>
    </recommendedName>
</protein>
<evidence type="ECO:0000313" key="3">
    <source>
        <dbReference type="EMBL" id="PMD36824.1"/>
    </source>
</evidence>
<dbReference type="Pfam" id="PF17100">
    <property type="entry name" value="NACHT_N"/>
    <property type="match status" value="1"/>
</dbReference>
<name>A0A2J6RE82_HYAVF</name>
<feature type="domain" description="NWD NACHT-NTPase N-terminal" evidence="2">
    <location>
        <begin position="83"/>
        <end position="234"/>
    </location>
</feature>